<feature type="transmembrane region" description="Helical" evidence="2">
    <location>
        <begin position="28"/>
        <end position="46"/>
    </location>
</feature>
<proteinExistence type="predicted"/>
<protein>
    <recommendedName>
        <fullName evidence="4">VCBS repeat-containing protein</fullName>
    </recommendedName>
</protein>
<dbReference type="Pfam" id="PF13517">
    <property type="entry name" value="FG-GAP_3"/>
    <property type="match status" value="1"/>
</dbReference>
<dbReference type="InterPro" id="IPR028994">
    <property type="entry name" value="Integrin_alpha_N"/>
</dbReference>
<keyword evidence="2" id="KW-0812">Transmembrane</keyword>
<evidence type="ECO:0000256" key="1">
    <source>
        <dbReference type="ARBA" id="ARBA00022729"/>
    </source>
</evidence>
<feature type="non-terminal residue" evidence="3">
    <location>
        <position position="188"/>
    </location>
</feature>
<keyword evidence="2" id="KW-0472">Membrane</keyword>
<dbReference type="EMBL" id="BART01010739">
    <property type="protein sequence ID" value="GAG90006.1"/>
    <property type="molecule type" value="Genomic_DNA"/>
</dbReference>
<dbReference type="Gene3D" id="2.130.10.130">
    <property type="entry name" value="Integrin alpha, N-terminal"/>
    <property type="match status" value="1"/>
</dbReference>
<keyword evidence="1" id="KW-0732">Signal</keyword>
<organism evidence="3">
    <name type="scientific">marine sediment metagenome</name>
    <dbReference type="NCBI Taxonomy" id="412755"/>
    <lineage>
        <taxon>unclassified sequences</taxon>
        <taxon>metagenomes</taxon>
        <taxon>ecological metagenomes</taxon>
    </lineage>
</organism>
<dbReference type="InterPro" id="IPR013517">
    <property type="entry name" value="FG-GAP"/>
</dbReference>
<gene>
    <name evidence="3" type="ORF">S01H4_23213</name>
</gene>
<comment type="caution">
    <text evidence="3">The sequence shown here is derived from an EMBL/GenBank/DDBJ whole genome shotgun (WGS) entry which is preliminary data.</text>
</comment>
<evidence type="ECO:0000313" key="3">
    <source>
        <dbReference type="EMBL" id="GAG90006.1"/>
    </source>
</evidence>
<accession>X1D0N3</accession>
<keyword evidence="2" id="KW-1133">Transmembrane helix</keyword>
<dbReference type="AlphaFoldDB" id="X1D0N3"/>
<evidence type="ECO:0000256" key="2">
    <source>
        <dbReference type="SAM" id="Phobius"/>
    </source>
</evidence>
<evidence type="ECO:0008006" key="4">
    <source>
        <dbReference type="Google" id="ProtNLM"/>
    </source>
</evidence>
<sequence length="188" mass="20683">MHTFKFKSIINNINRAEKYMDNKYKKRFYAIGILFLILCSTIYPIVVSDNLVKDNFLLEDNKNNVIFIPKSSGLETPAKEGGRTELELADINNDGHLDVICVGDHGSPYINSPQHGIMVWLGNGVDSWSVIQEGNFGYGGIEAGDLNLDGYLDVVWGIHHDYGSGGFGDTLIGAALGDGTASNWIPWT</sequence>
<reference evidence="3" key="1">
    <citation type="journal article" date="2014" name="Front. Microbiol.">
        <title>High frequency of phylogenetically diverse reductive dehalogenase-homologous genes in deep subseafloor sedimentary metagenomes.</title>
        <authorList>
            <person name="Kawai M."/>
            <person name="Futagami T."/>
            <person name="Toyoda A."/>
            <person name="Takaki Y."/>
            <person name="Nishi S."/>
            <person name="Hori S."/>
            <person name="Arai W."/>
            <person name="Tsubouchi T."/>
            <person name="Morono Y."/>
            <person name="Uchiyama I."/>
            <person name="Ito T."/>
            <person name="Fujiyama A."/>
            <person name="Inagaki F."/>
            <person name="Takami H."/>
        </authorList>
    </citation>
    <scope>NUCLEOTIDE SEQUENCE</scope>
    <source>
        <strain evidence="3">Expedition CK06-06</strain>
    </source>
</reference>
<name>X1D0N3_9ZZZZ</name>
<dbReference type="SUPFAM" id="SSF69318">
    <property type="entry name" value="Integrin alpha N-terminal domain"/>
    <property type="match status" value="1"/>
</dbReference>